<evidence type="ECO:0000256" key="5">
    <source>
        <dbReference type="ARBA" id="ARBA00023242"/>
    </source>
</evidence>
<keyword evidence="5 6" id="KW-0539">Nucleus</keyword>
<keyword evidence="3 6" id="KW-0238">DNA-binding</keyword>
<dbReference type="GO" id="GO:0005634">
    <property type="term" value="C:nucleus"/>
    <property type="evidence" value="ECO:0007669"/>
    <property type="project" value="UniProtKB-SubCell"/>
</dbReference>
<dbReference type="PANTHER" id="PTHR45793">
    <property type="entry name" value="HOMEOBOX PROTEIN"/>
    <property type="match status" value="1"/>
</dbReference>
<evidence type="ECO:0000256" key="1">
    <source>
        <dbReference type="ARBA" id="ARBA00004123"/>
    </source>
</evidence>
<reference evidence="9" key="1">
    <citation type="journal article" date="2020" name="Ecol. Evol.">
        <title>Genome structure and content of the rice root-knot nematode (Meloidogyne graminicola).</title>
        <authorList>
            <person name="Phan N.T."/>
            <person name="Danchin E.G.J."/>
            <person name="Klopp C."/>
            <person name="Perfus-Barbeoch L."/>
            <person name="Kozlowski D.K."/>
            <person name="Koutsovoulos G.D."/>
            <person name="Lopez-Roques C."/>
            <person name="Bouchez O."/>
            <person name="Zahm M."/>
            <person name="Besnard G."/>
            <person name="Bellafiore S."/>
        </authorList>
    </citation>
    <scope>NUCLEOTIDE SEQUENCE</scope>
    <source>
        <strain evidence="9">VN-18</strain>
    </source>
</reference>
<dbReference type="SMART" id="SM00389">
    <property type="entry name" value="HOX"/>
    <property type="match status" value="1"/>
</dbReference>
<dbReference type="AlphaFoldDB" id="A0A8S9ZMR0"/>
<evidence type="ECO:0000256" key="2">
    <source>
        <dbReference type="ARBA" id="ARBA00022473"/>
    </source>
</evidence>
<dbReference type="CDD" id="cd00086">
    <property type="entry name" value="homeodomain"/>
    <property type="match status" value="1"/>
</dbReference>
<evidence type="ECO:0000313" key="9">
    <source>
        <dbReference type="EMBL" id="KAF7634458.1"/>
    </source>
</evidence>
<gene>
    <name evidence="9" type="ORF">Mgra_00006127</name>
</gene>
<keyword evidence="2" id="KW-0217">Developmental protein</keyword>
<keyword evidence="4 6" id="KW-0371">Homeobox</keyword>
<dbReference type="SUPFAM" id="SSF46689">
    <property type="entry name" value="Homeodomain-like"/>
    <property type="match status" value="1"/>
</dbReference>
<dbReference type="OrthoDB" id="6159439at2759"/>
<keyword evidence="10" id="KW-1185">Reference proteome</keyword>
<protein>
    <submittedName>
        <fullName evidence="9">Homeobox domain protein</fullName>
    </submittedName>
</protein>
<dbReference type="InterPro" id="IPR001356">
    <property type="entry name" value="HD"/>
</dbReference>
<feature type="domain" description="Homeobox" evidence="8">
    <location>
        <begin position="244"/>
        <end position="335"/>
    </location>
</feature>
<dbReference type="Proteomes" id="UP000605970">
    <property type="component" value="Unassembled WGS sequence"/>
</dbReference>
<comment type="subcellular location">
    <subcellularLocation>
        <location evidence="1 6 7">Nucleus</location>
    </subcellularLocation>
</comment>
<evidence type="ECO:0000256" key="3">
    <source>
        <dbReference type="ARBA" id="ARBA00023125"/>
    </source>
</evidence>
<dbReference type="PANTHER" id="PTHR45793:SF5">
    <property type="entry name" value="HOMEOTIC PROTEIN OCELLILESS"/>
    <property type="match status" value="1"/>
</dbReference>
<proteinExistence type="predicted"/>
<feature type="DNA-binding region" description="Homeobox" evidence="6">
    <location>
        <begin position="246"/>
        <end position="336"/>
    </location>
</feature>
<dbReference type="PROSITE" id="PS50071">
    <property type="entry name" value="HOMEOBOX_2"/>
    <property type="match status" value="1"/>
</dbReference>
<dbReference type="InterPro" id="IPR009057">
    <property type="entry name" value="Homeodomain-like_sf"/>
</dbReference>
<organism evidence="9 10">
    <name type="scientific">Meloidogyne graminicola</name>
    <dbReference type="NCBI Taxonomy" id="189291"/>
    <lineage>
        <taxon>Eukaryota</taxon>
        <taxon>Metazoa</taxon>
        <taxon>Ecdysozoa</taxon>
        <taxon>Nematoda</taxon>
        <taxon>Chromadorea</taxon>
        <taxon>Rhabditida</taxon>
        <taxon>Tylenchina</taxon>
        <taxon>Tylenchomorpha</taxon>
        <taxon>Tylenchoidea</taxon>
        <taxon>Meloidogynidae</taxon>
        <taxon>Meloidogyninae</taxon>
        <taxon>Meloidogyne</taxon>
    </lineage>
</organism>
<dbReference type="Pfam" id="PF00046">
    <property type="entry name" value="Homeodomain"/>
    <property type="match status" value="1"/>
</dbReference>
<evidence type="ECO:0000313" key="10">
    <source>
        <dbReference type="Proteomes" id="UP000605970"/>
    </source>
</evidence>
<comment type="caution">
    <text evidence="9">The sequence shown here is derived from an EMBL/GenBank/DDBJ whole genome shotgun (WGS) entry which is preliminary data.</text>
</comment>
<accession>A0A8S9ZMR0</accession>
<dbReference type="GO" id="GO:0000978">
    <property type="term" value="F:RNA polymerase II cis-regulatory region sequence-specific DNA binding"/>
    <property type="evidence" value="ECO:0007669"/>
    <property type="project" value="TreeGrafter"/>
</dbReference>
<name>A0A8S9ZMR0_9BILA</name>
<dbReference type="EMBL" id="JABEBT010000057">
    <property type="protein sequence ID" value="KAF7634458.1"/>
    <property type="molecule type" value="Genomic_DNA"/>
</dbReference>
<evidence type="ECO:0000256" key="4">
    <source>
        <dbReference type="ARBA" id="ARBA00023155"/>
    </source>
</evidence>
<evidence type="ECO:0000256" key="6">
    <source>
        <dbReference type="PROSITE-ProRule" id="PRU00108"/>
    </source>
</evidence>
<dbReference type="GO" id="GO:0000981">
    <property type="term" value="F:DNA-binding transcription factor activity, RNA polymerase II-specific"/>
    <property type="evidence" value="ECO:0007669"/>
    <property type="project" value="TreeGrafter"/>
</dbReference>
<dbReference type="Gene3D" id="1.10.10.60">
    <property type="entry name" value="Homeodomain-like"/>
    <property type="match status" value="1"/>
</dbReference>
<evidence type="ECO:0000259" key="8">
    <source>
        <dbReference type="PROSITE" id="PS50071"/>
    </source>
</evidence>
<sequence length="365" mass="41493">MVDTDNSTTKTTTYNTTYNNNINFILTTTEQQQQTNNNNNNSLLYSTNIPSTSTTFTSTFPQSFYSYPSIYPFNNYFSFSASQYPINYIDNNNSNNNNIIPSTSDIKNNINFNLIKTEQQQQQNNNNNNSLLYTTNIPLTTTTTSTTTFASTFPPSFYPSSSSVYPFNNYFSSPSSQYPIPVNFTNQQFNQNSSNNSFNFAAAFAAAAAASSINENNNIICGNSTIPCTSSSTGPIVANFEYNRKGRRERTSYNKHQLEILEASFQQSQYPDVIIREQLAAKIHLAESRIQWFIINLGLALNFKISWGDPSPLFTNKTIIEQVWFKNRRAKFRQMKKNHDAAMKIARDIPQLIDPSIYPSLHQQF</sequence>
<evidence type="ECO:0000256" key="7">
    <source>
        <dbReference type="RuleBase" id="RU000682"/>
    </source>
</evidence>